<dbReference type="AlphaFoldDB" id="A0AAD8P265"/>
<feature type="transmembrane region" description="Helical" evidence="1">
    <location>
        <begin position="77"/>
        <end position="100"/>
    </location>
</feature>
<organism evidence="2 3">
    <name type="scientific">Tagetes erecta</name>
    <name type="common">African marigold</name>
    <dbReference type="NCBI Taxonomy" id="13708"/>
    <lineage>
        <taxon>Eukaryota</taxon>
        <taxon>Viridiplantae</taxon>
        <taxon>Streptophyta</taxon>
        <taxon>Embryophyta</taxon>
        <taxon>Tracheophyta</taxon>
        <taxon>Spermatophyta</taxon>
        <taxon>Magnoliopsida</taxon>
        <taxon>eudicotyledons</taxon>
        <taxon>Gunneridae</taxon>
        <taxon>Pentapetalae</taxon>
        <taxon>asterids</taxon>
        <taxon>campanulids</taxon>
        <taxon>Asterales</taxon>
        <taxon>Asteraceae</taxon>
        <taxon>Asteroideae</taxon>
        <taxon>Heliantheae alliance</taxon>
        <taxon>Tageteae</taxon>
        <taxon>Tagetes</taxon>
    </lineage>
</organism>
<keyword evidence="3" id="KW-1185">Reference proteome</keyword>
<dbReference type="Proteomes" id="UP001229421">
    <property type="component" value="Unassembled WGS sequence"/>
</dbReference>
<sequence>MLCIIFQPRQAKFCPYPIQNTRLNITFENLEIQEEEIRLLGHGFGVHGFFRHYPLLVRSYFIFLILFICCDCDCYKASCICVVFFYLSTYIGFDGILVYVSGSNSHRISV</sequence>
<keyword evidence="1" id="KW-0472">Membrane</keyword>
<evidence type="ECO:0000313" key="2">
    <source>
        <dbReference type="EMBL" id="KAK1436425.1"/>
    </source>
</evidence>
<feature type="transmembrane region" description="Helical" evidence="1">
    <location>
        <begin position="52"/>
        <end position="70"/>
    </location>
</feature>
<evidence type="ECO:0000256" key="1">
    <source>
        <dbReference type="SAM" id="Phobius"/>
    </source>
</evidence>
<comment type="caution">
    <text evidence="2">The sequence shown here is derived from an EMBL/GenBank/DDBJ whole genome shotgun (WGS) entry which is preliminary data.</text>
</comment>
<keyword evidence="1" id="KW-0812">Transmembrane</keyword>
<evidence type="ECO:0000313" key="3">
    <source>
        <dbReference type="Proteomes" id="UP001229421"/>
    </source>
</evidence>
<dbReference type="EMBL" id="JAUHHV010000001">
    <property type="protein sequence ID" value="KAK1436425.1"/>
    <property type="molecule type" value="Genomic_DNA"/>
</dbReference>
<keyword evidence="1" id="KW-1133">Transmembrane helix</keyword>
<reference evidence="2" key="1">
    <citation type="journal article" date="2023" name="bioRxiv">
        <title>Improved chromosome-level genome assembly for marigold (Tagetes erecta).</title>
        <authorList>
            <person name="Jiang F."/>
            <person name="Yuan L."/>
            <person name="Wang S."/>
            <person name="Wang H."/>
            <person name="Xu D."/>
            <person name="Wang A."/>
            <person name="Fan W."/>
        </authorList>
    </citation>
    <scope>NUCLEOTIDE SEQUENCE</scope>
    <source>
        <strain evidence="2">WSJ</strain>
        <tissue evidence="2">Leaf</tissue>
    </source>
</reference>
<protein>
    <submittedName>
        <fullName evidence="2">Uncharacterized protein</fullName>
    </submittedName>
</protein>
<proteinExistence type="predicted"/>
<gene>
    <name evidence="2" type="ORF">QVD17_02205</name>
</gene>
<accession>A0AAD8P265</accession>
<name>A0AAD8P265_TARER</name>